<keyword evidence="2" id="KW-1185">Reference proteome</keyword>
<comment type="caution">
    <text evidence="1">The sequence shown here is derived from an EMBL/GenBank/DDBJ whole genome shotgun (WGS) entry which is preliminary data.</text>
</comment>
<dbReference type="EMBL" id="MU794319">
    <property type="protein sequence ID" value="KAJ3779717.1"/>
    <property type="molecule type" value="Genomic_DNA"/>
</dbReference>
<evidence type="ECO:0008006" key="3">
    <source>
        <dbReference type="Google" id="ProtNLM"/>
    </source>
</evidence>
<dbReference type="Proteomes" id="UP001163798">
    <property type="component" value="Unassembled WGS sequence"/>
</dbReference>
<feature type="non-terminal residue" evidence="1">
    <location>
        <position position="187"/>
    </location>
</feature>
<evidence type="ECO:0000313" key="1">
    <source>
        <dbReference type="EMBL" id="KAJ3779717.1"/>
    </source>
</evidence>
<proteinExistence type="predicted"/>
<name>A0AA38NH60_9AGAR</name>
<reference evidence="1" key="1">
    <citation type="submission" date="2022-08" db="EMBL/GenBank/DDBJ databases">
        <authorList>
            <consortium name="DOE Joint Genome Institute"/>
            <person name="Min B."/>
            <person name="Riley R."/>
            <person name="Sierra-Patev S."/>
            <person name="Naranjo-Ortiz M."/>
            <person name="Looney B."/>
            <person name="Konkel Z."/>
            <person name="Slot J.C."/>
            <person name="Sakamoto Y."/>
            <person name="Steenwyk J.L."/>
            <person name="Rokas A."/>
            <person name="Carro J."/>
            <person name="Camarero S."/>
            <person name="Ferreira P."/>
            <person name="Molpeceres G."/>
            <person name="Ruiz-Duenas F.J."/>
            <person name="Serrano A."/>
            <person name="Henrissat B."/>
            <person name="Drula E."/>
            <person name="Hughes K.W."/>
            <person name="Mata J.L."/>
            <person name="Ishikawa N.K."/>
            <person name="Vargas-Isla R."/>
            <person name="Ushijima S."/>
            <person name="Smith C.A."/>
            <person name="Ahrendt S."/>
            <person name="Andreopoulos W."/>
            <person name="He G."/>
            <person name="Labutti K."/>
            <person name="Lipzen A."/>
            <person name="Ng V."/>
            <person name="Sandor L."/>
            <person name="Barry K."/>
            <person name="Martinez A.T."/>
            <person name="Xiao Y."/>
            <person name="Gibbons J.G."/>
            <person name="Terashima K."/>
            <person name="Hibbett D.S."/>
            <person name="Grigoriev I.V."/>
        </authorList>
    </citation>
    <scope>NUCLEOTIDE SEQUENCE</scope>
    <source>
        <strain evidence="1">TFB10291</strain>
    </source>
</reference>
<protein>
    <recommendedName>
        <fullName evidence="3">Integrase zinc-binding domain-containing protein</fullName>
    </recommendedName>
</protein>
<gene>
    <name evidence="1" type="ORF">GGU10DRAFT_280381</name>
</gene>
<dbReference type="AlphaFoldDB" id="A0AA38NH60"/>
<accession>A0AA38NH60</accession>
<evidence type="ECO:0000313" key="2">
    <source>
        <dbReference type="Proteomes" id="UP001163798"/>
    </source>
</evidence>
<sequence length="187" mass="21819">MLSLELPDFQHAIAQTPVHPSDLGSFFAATASRNTSENPTRRLPEFHQRKTSVVCTSNYLFGDEEVTFEYIAHTNAFETFPLSLEELQSREGHKFGTKDRDDSSFWAELRDFFSNGRYPARLLTDKERLRFKKRSRRFFLQDRRLWLAPRTNSDRLPQLVIEEAGKRQELLATAHNEIGHRGRDAVY</sequence>
<organism evidence="1 2">
    <name type="scientific">Lentinula aff. detonsa</name>
    <dbReference type="NCBI Taxonomy" id="2804958"/>
    <lineage>
        <taxon>Eukaryota</taxon>
        <taxon>Fungi</taxon>
        <taxon>Dikarya</taxon>
        <taxon>Basidiomycota</taxon>
        <taxon>Agaricomycotina</taxon>
        <taxon>Agaricomycetes</taxon>
        <taxon>Agaricomycetidae</taxon>
        <taxon>Agaricales</taxon>
        <taxon>Marasmiineae</taxon>
        <taxon>Omphalotaceae</taxon>
        <taxon>Lentinula</taxon>
    </lineage>
</organism>